<reference evidence="1" key="1">
    <citation type="submission" date="2014-09" db="EMBL/GenBank/DDBJ databases">
        <authorList>
            <person name="Magalhaes I.L.F."/>
            <person name="Oliveira U."/>
            <person name="Santos F.R."/>
            <person name="Vidigal T.H.D.A."/>
            <person name="Brescovit A.D."/>
            <person name="Santos A.J."/>
        </authorList>
    </citation>
    <scope>NUCLEOTIDE SEQUENCE</scope>
    <source>
        <tissue evidence="1">Shoot tissue taken approximately 20 cm above the soil surface</tissue>
    </source>
</reference>
<accession>A0A0A9F747</accession>
<organism evidence="1">
    <name type="scientific">Arundo donax</name>
    <name type="common">Giant reed</name>
    <name type="synonym">Donax arundinaceus</name>
    <dbReference type="NCBI Taxonomy" id="35708"/>
    <lineage>
        <taxon>Eukaryota</taxon>
        <taxon>Viridiplantae</taxon>
        <taxon>Streptophyta</taxon>
        <taxon>Embryophyta</taxon>
        <taxon>Tracheophyta</taxon>
        <taxon>Spermatophyta</taxon>
        <taxon>Magnoliopsida</taxon>
        <taxon>Liliopsida</taxon>
        <taxon>Poales</taxon>
        <taxon>Poaceae</taxon>
        <taxon>PACMAD clade</taxon>
        <taxon>Arundinoideae</taxon>
        <taxon>Arundineae</taxon>
        <taxon>Arundo</taxon>
    </lineage>
</organism>
<dbReference type="EMBL" id="GBRH01189759">
    <property type="protein sequence ID" value="JAE08137.1"/>
    <property type="molecule type" value="Transcribed_RNA"/>
</dbReference>
<proteinExistence type="predicted"/>
<evidence type="ECO:0000313" key="1">
    <source>
        <dbReference type="EMBL" id="JAE08137.1"/>
    </source>
</evidence>
<dbReference type="AlphaFoldDB" id="A0A0A9F747"/>
<sequence>MIVPCRYVDGLFCLYMDCS</sequence>
<protein>
    <submittedName>
        <fullName evidence="1">Uncharacterized protein</fullName>
    </submittedName>
</protein>
<reference evidence="1" key="2">
    <citation type="journal article" date="2015" name="Data Brief">
        <title>Shoot transcriptome of the giant reed, Arundo donax.</title>
        <authorList>
            <person name="Barrero R.A."/>
            <person name="Guerrero F.D."/>
            <person name="Moolhuijzen P."/>
            <person name="Goolsby J.A."/>
            <person name="Tidwell J."/>
            <person name="Bellgard S.E."/>
            <person name="Bellgard M.I."/>
        </authorList>
    </citation>
    <scope>NUCLEOTIDE SEQUENCE</scope>
    <source>
        <tissue evidence="1">Shoot tissue taken approximately 20 cm above the soil surface</tissue>
    </source>
</reference>
<name>A0A0A9F747_ARUDO</name>